<evidence type="ECO:0000256" key="1">
    <source>
        <dbReference type="SAM" id="SignalP"/>
    </source>
</evidence>
<feature type="signal peptide" evidence="1">
    <location>
        <begin position="1"/>
        <end position="27"/>
    </location>
</feature>
<proteinExistence type="predicted"/>
<gene>
    <name evidence="2" type="ORF">GCM10014715_04690</name>
</gene>
<dbReference type="AlphaFoldDB" id="A0A918ZII4"/>
<name>A0A918ZII4_9ACTN</name>
<reference evidence="2" key="2">
    <citation type="submission" date="2020-09" db="EMBL/GenBank/DDBJ databases">
        <authorList>
            <person name="Sun Q."/>
            <person name="Ohkuma M."/>
        </authorList>
    </citation>
    <scope>NUCLEOTIDE SEQUENCE</scope>
    <source>
        <strain evidence="2">JCM 3302</strain>
    </source>
</reference>
<reference evidence="2" key="1">
    <citation type="journal article" date="2014" name="Int. J. Syst. Evol. Microbiol.">
        <title>Complete genome sequence of Corynebacterium casei LMG S-19264T (=DSM 44701T), isolated from a smear-ripened cheese.</title>
        <authorList>
            <consortium name="US DOE Joint Genome Institute (JGI-PGF)"/>
            <person name="Walter F."/>
            <person name="Albersmeier A."/>
            <person name="Kalinowski J."/>
            <person name="Ruckert C."/>
        </authorList>
    </citation>
    <scope>NUCLEOTIDE SEQUENCE</scope>
    <source>
        <strain evidence="2">JCM 3302</strain>
    </source>
</reference>
<dbReference type="Proteomes" id="UP000641386">
    <property type="component" value="Unassembled WGS sequence"/>
</dbReference>
<dbReference type="RefSeq" id="WP_189895735.1">
    <property type="nucleotide sequence ID" value="NZ_BNBC01000001.1"/>
</dbReference>
<evidence type="ECO:0000313" key="3">
    <source>
        <dbReference type="Proteomes" id="UP000641386"/>
    </source>
</evidence>
<evidence type="ECO:0000313" key="2">
    <source>
        <dbReference type="EMBL" id="GHE54705.1"/>
    </source>
</evidence>
<keyword evidence="3" id="KW-1185">Reference proteome</keyword>
<accession>A0A918ZII4</accession>
<protein>
    <submittedName>
        <fullName evidence="2">Uncharacterized protein</fullName>
    </submittedName>
</protein>
<keyword evidence="1" id="KW-0732">Signal</keyword>
<organism evidence="2 3">
    <name type="scientific">Streptomyces spiralis</name>
    <dbReference type="NCBI Taxonomy" id="66376"/>
    <lineage>
        <taxon>Bacteria</taxon>
        <taxon>Bacillati</taxon>
        <taxon>Actinomycetota</taxon>
        <taxon>Actinomycetes</taxon>
        <taxon>Kitasatosporales</taxon>
        <taxon>Streptomycetaceae</taxon>
        <taxon>Streptomyces</taxon>
    </lineage>
</organism>
<dbReference type="EMBL" id="BNBC01000001">
    <property type="protein sequence ID" value="GHE54705.1"/>
    <property type="molecule type" value="Genomic_DNA"/>
</dbReference>
<comment type="caution">
    <text evidence="2">The sequence shown here is derived from an EMBL/GenBank/DDBJ whole genome shotgun (WGS) entry which is preliminary data.</text>
</comment>
<sequence length="176" mass="17130">MKIAGRTLICAVTPVALAGLVMPLALASPAAAAAGSTISRVGSFVNYGAAPGATNQVNVTTAPGGVLTVTDMATIAAGPGCRQVNATTVTCGQAAGVSYFNANLGDMGDSFTAPAATFRVVLDAGTGNDSVTTGGANDVINVSDGLPDTVNCGGGNGDIVNGDSHDTFTGCELHNP</sequence>
<feature type="chain" id="PRO_5037272679" evidence="1">
    <location>
        <begin position="28"/>
        <end position="176"/>
    </location>
</feature>